<accession>A0ABM1XR92</accession>
<feature type="domain" description="ATPase AAA-type core" evidence="2">
    <location>
        <begin position="691"/>
        <end position="804"/>
    </location>
</feature>
<reference evidence="4" key="1">
    <citation type="journal article" date="2015" name="Proc. Natl. Acad. Sci. U.S.A.">
        <title>Genome sequence of the Asian Tiger mosquito, Aedes albopictus, reveals insights into its biology, genetics, and evolution.</title>
        <authorList>
            <person name="Chen X.G."/>
            <person name="Jiang X."/>
            <person name="Gu J."/>
            <person name="Xu M."/>
            <person name="Wu Y."/>
            <person name="Deng Y."/>
            <person name="Zhang C."/>
            <person name="Bonizzoni M."/>
            <person name="Dermauw W."/>
            <person name="Vontas J."/>
            <person name="Armbruster P."/>
            <person name="Huang X."/>
            <person name="Yang Y."/>
            <person name="Zhang H."/>
            <person name="He W."/>
            <person name="Peng H."/>
            <person name="Liu Y."/>
            <person name="Wu K."/>
            <person name="Chen J."/>
            <person name="Lirakis M."/>
            <person name="Topalis P."/>
            <person name="Van Leeuwen T."/>
            <person name="Hall A.B."/>
            <person name="Jiang X."/>
            <person name="Thorpe C."/>
            <person name="Mueller R.L."/>
            <person name="Sun C."/>
            <person name="Waterhouse R.M."/>
            <person name="Yan G."/>
            <person name="Tu Z.J."/>
            <person name="Fang X."/>
            <person name="James A.A."/>
        </authorList>
    </citation>
    <scope>NUCLEOTIDE SEQUENCE [LARGE SCALE GENOMIC DNA]</scope>
    <source>
        <strain evidence="4">Foshan</strain>
    </source>
</reference>
<evidence type="ECO:0000256" key="1">
    <source>
        <dbReference type="SAM" id="MobiDB-lite"/>
    </source>
</evidence>
<dbReference type="InterPro" id="IPR052267">
    <property type="entry name" value="N-DRC_Component"/>
</dbReference>
<dbReference type="RefSeq" id="XP_029713011.2">
    <property type="nucleotide sequence ID" value="XM_029857151.2"/>
</dbReference>
<evidence type="ECO:0000313" key="3">
    <source>
        <dbReference type="EnsemblMetazoa" id="AALFPA23_002078.P1722"/>
    </source>
</evidence>
<dbReference type="EnsemblMetazoa" id="AALFPA23_002078.R1722">
    <property type="protein sequence ID" value="AALFPA23_002078.P1722"/>
    <property type="gene ID" value="AALFPA23_002078"/>
</dbReference>
<sequence>MTQKTIAKFWIATQAELQDVLLHEHLVQRFEPTKDKQIVHEIVSELYCRYVPLCRMLDRCYDQTLQVQKREVIQGLAQAANQRMLELQQKVKQMELSEFTYIDGALRELHLIPEDVQPMRPCYFPLERSAEHGGLIAASSKILQPLTSSSSEELSSSSESEEEPPPDPRRPIVRRDRVKEKRIAALNLILAHEKARRARIMQLNFRLHPKLFYPKPREDAIQDFPYEFYHKPDQFMLIPVKRTVYNWDYYVKKKDVVAFPYYKPPGWVEQIVEPEPAKDIENPQPVVSEVEEKPEEEEEDSTEEKIEKMIRNRSARKIQRYWWKYQERKRLLRERYNRSVVLGMIDEMERGPNLNARIEQAEAERRKRKPEFDEAFLKAVEDEKTRILQQRGPWIMEDISDHIRAWFREFYDRAHAFDRYPEIWEGGTILVIKGETLTPEEYMEVQRKKALEKLKSAEQKKKEAEARKKAKELEKEKKKEAKEKLKEQRREEKELEKREGKTYDFKKPEFATNAYITIEESIARYEKDWYFIDELDSEEELPIMEWITLDKFAEVHQELRPIVDEVLRGERELLQKALCKDNKKKYKPAKPKKEKRKRKGKKGKKKKEAPDLTADRTIDSLYEELIEKNVIRTYKKRRIDDFIGDYNYAAYEKRNFLLEDPPAAMGEVRDIIKTWLFGMGSLGLPKPKSFCLLGPSGYGKTMLVEAVCNETDAVLFDLSVATVAPIPVAEIPLMMHMILKMARILQPTVICIDEAHKLFYKKIPPDEKSLDPTKLGKVLFKRLIKQIKKDEKILLVGTSSQPWTAKVGKFKKCFEKFLLIPKTDYGSTQLLWRHALSKKVGIGKDFDLSPLSLVTRGYAPAQILGCVNQTLGLRRRMRLARVPLTAHELLEHFLTKNPPEYPITDKEYLKFIKFYKKADKLAKQRAKMLKIREAEIAKQKAKEAKKKK</sequence>
<dbReference type="InterPro" id="IPR027417">
    <property type="entry name" value="P-loop_NTPase"/>
</dbReference>
<proteinExistence type="predicted"/>
<feature type="region of interest" description="Disordered" evidence="1">
    <location>
        <begin position="583"/>
        <end position="611"/>
    </location>
</feature>
<feature type="compositionally biased region" description="Basic residues" evidence="1">
    <location>
        <begin position="583"/>
        <end position="607"/>
    </location>
</feature>
<protein>
    <recommendedName>
        <fullName evidence="2">ATPase AAA-type core domain-containing protein</fullName>
    </recommendedName>
</protein>
<dbReference type="Proteomes" id="UP000069940">
    <property type="component" value="Unassembled WGS sequence"/>
</dbReference>
<dbReference type="Pfam" id="PF00004">
    <property type="entry name" value="AAA"/>
    <property type="match status" value="1"/>
</dbReference>
<reference evidence="3" key="2">
    <citation type="submission" date="2025-05" db="UniProtKB">
        <authorList>
            <consortium name="EnsemblMetazoa"/>
        </authorList>
    </citation>
    <scope>IDENTIFICATION</scope>
    <source>
        <strain evidence="3">Foshan</strain>
    </source>
</reference>
<feature type="region of interest" description="Disordered" evidence="1">
    <location>
        <begin position="465"/>
        <end position="498"/>
    </location>
</feature>
<name>A0ABM1XR92_AEDAL</name>
<dbReference type="Gene3D" id="3.40.50.300">
    <property type="entry name" value="P-loop containing nucleotide triphosphate hydrolases"/>
    <property type="match status" value="1"/>
</dbReference>
<dbReference type="SUPFAM" id="SSF52540">
    <property type="entry name" value="P-loop containing nucleoside triphosphate hydrolases"/>
    <property type="match status" value="1"/>
</dbReference>
<dbReference type="PANTHER" id="PTHR14690:SF0">
    <property type="entry name" value="IQ MOTIF CONTAINING WITH AAA DOMAIN 1"/>
    <property type="match status" value="1"/>
</dbReference>
<dbReference type="Gene3D" id="1.10.8.60">
    <property type="match status" value="1"/>
</dbReference>
<evidence type="ECO:0000259" key="2">
    <source>
        <dbReference type="Pfam" id="PF00004"/>
    </source>
</evidence>
<feature type="region of interest" description="Disordered" evidence="1">
    <location>
        <begin position="146"/>
        <end position="174"/>
    </location>
</feature>
<dbReference type="GeneID" id="109403280"/>
<evidence type="ECO:0000313" key="4">
    <source>
        <dbReference type="Proteomes" id="UP000069940"/>
    </source>
</evidence>
<feature type="region of interest" description="Disordered" evidence="1">
    <location>
        <begin position="278"/>
        <end position="305"/>
    </location>
</feature>
<organism evidence="3 4">
    <name type="scientific">Aedes albopictus</name>
    <name type="common">Asian tiger mosquito</name>
    <name type="synonym">Stegomyia albopicta</name>
    <dbReference type="NCBI Taxonomy" id="7160"/>
    <lineage>
        <taxon>Eukaryota</taxon>
        <taxon>Metazoa</taxon>
        <taxon>Ecdysozoa</taxon>
        <taxon>Arthropoda</taxon>
        <taxon>Hexapoda</taxon>
        <taxon>Insecta</taxon>
        <taxon>Pterygota</taxon>
        <taxon>Neoptera</taxon>
        <taxon>Endopterygota</taxon>
        <taxon>Diptera</taxon>
        <taxon>Nematocera</taxon>
        <taxon>Culicoidea</taxon>
        <taxon>Culicidae</taxon>
        <taxon>Culicinae</taxon>
        <taxon>Aedini</taxon>
        <taxon>Aedes</taxon>
        <taxon>Stegomyia</taxon>
    </lineage>
</organism>
<feature type="compositionally biased region" description="Low complexity" evidence="1">
    <location>
        <begin position="148"/>
        <end position="158"/>
    </location>
</feature>
<dbReference type="PANTHER" id="PTHR14690">
    <property type="entry name" value="IQ MOTIF CONTAINING WITH AAA DOMAIN 1"/>
    <property type="match status" value="1"/>
</dbReference>
<dbReference type="InterPro" id="IPR003959">
    <property type="entry name" value="ATPase_AAA_core"/>
</dbReference>
<feature type="compositionally biased region" description="Acidic residues" evidence="1">
    <location>
        <begin position="292"/>
        <end position="302"/>
    </location>
</feature>
<keyword evidence="4" id="KW-1185">Reference proteome</keyword>